<sequence length="111" mass="13035">MIEKICWHDTVIHKALEIPSESKLLFEVDYPEDWDSQRWEIRIIKFEDLKRYEIHEGPFNGSPTILQTDLLTMDEYGFYLLRIETNAGHRLVQCKSISILKGRIAGLEIEG</sequence>
<dbReference type="EMBL" id="FQZU01000001">
    <property type="protein sequence ID" value="SHI62864.1"/>
    <property type="molecule type" value="Genomic_DNA"/>
</dbReference>
<dbReference type="AlphaFoldDB" id="A0A1M6CPZ0"/>
<dbReference type="OrthoDB" id="710347at2"/>
<keyword evidence="2" id="KW-1185">Reference proteome</keyword>
<gene>
    <name evidence="1" type="ORF">SAMN02745216_00292</name>
</gene>
<dbReference type="RefSeq" id="WP_073472145.1">
    <property type="nucleotide sequence ID" value="NZ_FQZU01000001.1"/>
</dbReference>
<name>A0A1M6CPZ0_9BACT</name>
<evidence type="ECO:0000313" key="1">
    <source>
        <dbReference type="EMBL" id="SHI62864.1"/>
    </source>
</evidence>
<evidence type="ECO:0008006" key="3">
    <source>
        <dbReference type="Google" id="ProtNLM"/>
    </source>
</evidence>
<reference evidence="2" key="1">
    <citation type="submission" date="2016-11" db="EMBL/GenBank/DDBJ databases">
        <authorList>
            <person name="Varghese N."/>
            <person name="Submissions S."/>
        </authorList>
    </citation>
    <scope>NUCLEOTIDE SEQUENCE [LARGE SCALE GENOMIC DNA]</scope>
    <source>
        <strain evidence="2">DSM 16219</strain>
    </source>
</reference>
<evidence type="ECO:0000313" key="2">
    <source>
        <dbReference type="Proteomes" id="UP000183994"/>
    </source>
</evidence>
<dbReference type="Proteomes" id="UP000183994">
    <property type="component" value="Unassembled WGS sequence"/>
</dbReference>
<accession>A0A1M6CPZ0</accession>
<organism evidence="1 2">
    <name type="scientific">Desulfatibacillum alkenivorans DSM 16219</name>
    <dbReference type="NCBI Taxonomy" id="1121393"/>
    <lineage>
        <taxon>Bacteria</taxon>
        <taxon>Pseudomonadati</taxon>
        <taxon>Thermodesulfobacteriota</taxon>
        <taxon>Desulfobacteria</taxon>
        <taxon>Desulfobacterales</taxon>
        <taxon>Desulfatibacillaceae</taxon>
        <taxon>Desulfatibacillum</taxon>
    </lineage>
</organism>
<proteinExistence type="predicted"/>
<protein>
    <recommendedName>
        <fullName evidence="3">Immunity protein 50</fullName>
    </recommendedName>
</protein>
<dbReference type="STRING" id="1121393.SAMN02745216_00292"/>